<protein>
    <submittedName>
        <fullName evidence="1">Uncharacterized protein</fullName>
    </submittedName>
</protein>
<dbReference type="Gramene" id="KOM56719">
    <property type="protein sequence ID" value="KOM56719"/>
    <property type="gene ID" value="LR48_Vigan10g261100"/>
</dbReference>
<dbReference type="Proteomes" id="UP000053144">
    <property type="component" value="Chromosome 10"/>
</dbReference>
<evidence type="ECO:0000313" key="2">
    <source>
        <dbReference type="Proteomes" id="UP000053144"/>
    </source>
</evidence>
<dbReference type="EMBL" id="CM003380">
    <property type="protein sequence ID" value="KOM56719.1"/>
    <property type="molecule type" value="Genomic_DNA"/>
</dbReference>
<reference evidence="2" key="1">
    <citation type="journal article" date="2015" name="Proc. Natl. Acad. Sci. U.S.A.">
        <title>Genome sequencing of adzuki bean (Vigna angularis) provides insight into high starch and low fat accumulation and domestication.</title>
        <authorList>
            <person name="Yang K."/>
            <person name="Tian Z."/>
            <person name="Chen C."/>
            <person name="Luo L."/>
            <person name="Zhao B."/>
            <person name="Wang Z."/>
            <person name="Yu L."/>
            <person name="Li Y."/>
            <person name="Sun Y."/>
            <person name="Li W."/>
            <person name="Chen Y."/>
            <person name="Li Y."/>
            <person name="Zhang Y."/>
            <person name="Ai D."/>
            <person name="Zhao J."/>
            <person name="Shang C."/>
            <person name="Ma Y."/>
            <person name="Wu B."/>
            <person name="Wang M."/>
            <person name="Gao L."/>
            <person name="Sun D."/>
            <person name="Zhang P."/>
            <person name="Guo F."/>
            <person name="Wang W."/>
            <person name="Li Y."/>
            <person name="Wang J."/>
            <person name="Varshney R.K."/>
            <person name="Wang J."/>
            <person name="Ling H.Q."/>
            <person name="Wan P."/>
        </authorList>
    </citation>
    <scope>NUCLEOTIDE SEQUENCE</scope>
    <source>
        <strain evidence="2">cv. Jingnong 6</strain>
    </source>
</reference>
<proteinExistence type="predicted"/>
<gene>
    <name evidence="1" type="ORF">LR48_Vigan10g261100</name>
</gene>
<accession>A0A0L9VPP2</accession>
<evidence type="ECO:0000313" key="1">
    <source>
        <dbReference type="EMBL" id="KOM56719.1"/>
    </source>
</evidence>
<sequence>MKMGFSGFSGLSCDSAEFLQNAPFVWMVCGARFSVWPNGAQSIVVLGFNVRPDSAECSKVFGLSVRPDGLSLVRCSVLAFVRMVCGARFSVRPNSAQSILVLGFNVRPDSAESSKVFGLGVRPDGVDDIADEAGLE</sequence>
<name>A0A0L9VPP2_PHAAN</name>
<dbReference type="AlphaFoldDB" id="A0A0L9VPP2"/>
<organism evidence="1 2">
    <name type="scientific">Phaseolus angularis</name>
    <name type="common">Azuki bean</name>
    <name type="synonym">Vigna angularis</name>
    <dbReference type="NCBI Taxonomy" id="3914"/>
    <lineage>
        <taxon>Eukaryota</taxon>
        <taxon>Viridiplantae</taxon>
        <taxon>Streptophyta</taxon>
        <taxon>Embryophyta</taxon>
        <taxon>Tracheophyta</taxon>
        <taxon>Spermatophyta</taxon>
        <taxon>Magnoliopsida</taxon>
        <taxon>eudicotyledons</taxon>
        <taxon>Gunneridae</taxon>
        <taxon>Pentapetalae</taxon>
        <taxon>rosids</taxon>
        <taxon>fabids</taxon>
        <taxon>Fabales</taxon>
        <taxon>Fabaceae</taxon>
        <taxon>Papilionoideae</taxon>
        <taxon>50 kb inversion clade</taxon>
        <taxon>NPAAA clade</taxon>
        <taxon>indigoferoid/millettioid clade</taxon>
        <taxon>Phaseoleae</taxon>
        <taxon>Vigna</taxon>
    </lineage>
</organism>